<gene>
    <name evidence="2" type="ORF">CK203_043219</name>
</gene>
<reference evidence="2 3" key="1">
    <citation type="journal article" date="2018" name="PLoS Genet.">
        <title>Population sequencing reveals clonal diversity and ancestral inbreeding in the grapevine cultivar Chardonnay.</title>
        <authorList>
            <person name="Roach M.J."/>
            <person name="Johnson D.L."/>
            <person name="Bohlmann J."/>
            <person name="van Vuuren H.J."/>
            <person name="Jones S.J."/>
            <person name="Pretorius I.S."/>
            <person name="Schmidt S.A."/>
            <person name="Borneman A.R."/>
        </authorList>
    </citation>
    <scope>NUCLEOTIDE SEQUENCE [LARGE SCALE GENOMIC DNA]</scope>
    <source>
        <strain evidence="3">cv. Chardonnay</strain>
        <tissue evidence="2">Leaf</tissue>
    </source>
</reference>
<feature type="compositionally biased region" description="Basic residues" evidence="1">
    <location>
        <begin position="272"/>
        <end position="284"/>
    </location>
</feature>
<dbReference type="AlphaFoldDB" id="A0A438HP95"/>
<sequence>MPYSRIKQLWKGIKVLANLKFMDLSHSKYLIETLNFQESPTSNETPSIRFHFNSLTDTTCNGSCLSQHLPFRKSYLEVTYQRLARGKLVHFHGWKSLALPSVGLAKTTELCILALGTSPGNLSSKELEGEKMVSAKFKRAAKLFRNTELSSQGCEVGFHLEVSNSLLAAWPSLIPAKSLWPLSQSDHLSLSLFLSLSLSLIPVISPCSQSQGENAFRSVESSSENTHRRQLFRRTSGDGFSTPQGAPGGDLQFVPKHRNQKPIHAPPTPRFSGRRLHLTRRRVRAREPLSGDALPPLGSPDAD</sequence>
<feature type="region of interest" description="Disordered" evidence="1">
    <location>
        <begin position="215"/>
        <end position="303"/>
    </location>
</feature>
<feature type="compositionally biased region" description="Polar residues" evidence="1">
    <location>
        <begin position="215"/>
        <end position="224"/>
    </location>
</feature>
<organism evidence="2 3">
    <name type="scientific">Vitis vinifera</name>
    <name type="common">Grape</name>
    <dbReference type="NCBI Taxonomy" id="29760"/>
    <lineage>
        <taxon>Eukaryota</taxon>
        <taxon>Viridiplantae</taxon>
        <taxon>Streptophyta</taxon>
        <taxon>Embryophyta</taxon>
        <taxon>Tracheophyta</taxon>
        <taxon>Spermatophyta</taxon>
        <taxon>Magnoliopsida</taxon>
        <taxon>eudicotyledons</taxon>
        <taxon>Gunneridae</taxon>
        <taxon>Pentapetalae</taxon>
        <taxon>rosids</taxon>
        <taxon>Vitales</taxon>
        <taxon>Vitaceae</taxon>
        <taxon>Viteae</taxon>
        <taxon>Vitis</taxon>
    </lineage>
</organism>
<proteinExistence type="predicted"/>
<comment type="caution">
    <text evidence="2">The sequence shown here is derived from an EMBL/GenBank/DDBJ whole genome shotgun (WGS) entry which is preliminary data.</text>
</comment>
<evidence type="ECO:0000313" key="2">
    <source>
        <dbReference type="EMBL" id="RVW86278.1"/>
    </source>
</evidence>
<accession>A0A438HP95</accession>
<evidence type="ECO:0000313" key="3">
    <source>
        <dbReference type="Proteomes" id="UP000288805"/>
    </source>
</evidence>
<protein>
    <submittedName>
        <fullName evidence="2">Uncharacterized protein</fullName>
    </submittedName>
</protein>
<evidence type="ECO:0000256" key="1">
    <source>
        <dbReference type="SAM" id="MobiDB-lite"/>
    </source>
</evidence>
<dbReference type="Proteomes" id="UP000288805">
    <property type="component" value="Unassembled WGS sequence"/>
</dbReference>
<name>A0A438HP95_VITVI</name>
<dbReference type="EMBL" id="QGNW01000195">
    <property type="protein sequence ID" value="RVW86278.1"/>
    <property type="molecule type" value="Genomic_DNA"/>
</dbReference>